<name>A0A1J5RNA3_9ZZZZ</name>
<gene>
    <name evidence="1" type="ORF">GALL_207630</name>
</gene>
<organism evidence="1">
    <name type="scientific">mine drainage metagenome</name>
    <dbReference type="NCBI Taxonomy" id="410659"/>
    <lineage>
        <taxon>unclassified sequences</taxon>
        <taxon>metagenomes</taxon>
        <taxon>ecological metagenomes</taxon>
    </lineage>
</organism>
<sequence>MSFQTQVNATPAPAVAGDFASTNPRASVLAGPGGLVAAAGGVTVGCFAWLDTTSYTTAANAGSGQPDGFVRNSRAGLITAYGAEASLVIPAGFPVELFNEGDFWARNAGTAAAVPGQKVFAGTGTGQVACAATGTALAGFVETTWVCRSAGAVGELVKISSRAQA</sequence>
<dbReference type="EMBL" id="MLJW01000136">
    <property type="protein sequence ID" value="OIQ97209.1"/>
    <property type="molecule type" value="Genomic_DNA"/>
</dbReference>
<dbReference type="AlphaFoldDB" id="A0A1J5RNA3"/>
<protein>
    <submittedName>
        <fullName evidence="1">Uncharacterized protein</fullName>
    </submittedName>
</protein>
<reference evidence="1" key="1">
    <citation type="submission" date="2016-10" db="EMBL/GenBank/DDBJ databases">
        <title>Sequence of Gallionella enrichment culture.</title>
        <authorList>
            <person name="Poehlein A."/>
            <person name="Muehling M."/>
            <person name="Daniel R."/>
        </authorList>
    </citation>
    <scope>NUCLEOTIDE SEQUENCE</scope>
</reference>
<dbReference type="InterPro" id="IPR056914">
    <property type="entry name" value="Gp53-like"/>
</dbReference>
<evidence type="ECO:0000313" key="1">
    <source>
        <dbReference type="EMBL" id="OIQ97209.1"/>
    </source>
</evidence>
<comment type="caution">
    <text evidence="1">The sequence shown here is derived from an EMBL/GenBank/DDBJ whole genome shotgun (WGS) entry which is preliminary data.</text>
</comment>
<dbReference type="Pfam" id="PF23982">
    <property type="entry name" value="XM1_gp53_minor_capsid"/>
    <property type="match status" value="1"/>
</dbReference>
<proteinExistence type="predicted"/>
<accession>A0A1J5RNA3</accession>